<evidence type="ECO:0008006" key="11">
    <source>
        <dbReference type="Google" id="ProtNLM"/>
    </source>
</evidence>
<keyword evidence="2" id="KW-0479">Metal-binding</keyword>
<dbReference type="GO" id="GO:0008270">
    <property type="term" value="F:zinc ion binding"/>
    <property type="evidence" value="ECO:0007669"/>
    <property type="project" value="UniProtKB-KW"/>
</dbReference>
<feature type="region of interest" description="Disordered" evidence="6">
    <location>
        <begin position="185"/>
        <end position="216"/>
    </location>
</feature>
<feature type="region of interest" description="Disordered" evidence="6">
    <location>
        <begin position="1608"/>
        <end position="1817"/>
    </location>
</feature>
<keyword evidence="10" id="KW-1185">Reference proteome</keyword>
<evidence type="ECO:0000259" key="7">
    <source>
        <dbReference type="PROSITE" id="PS50003"/>
    </source>
</evidence>
<evidence type="ECO:0000256" key="2">
    <source>
        <dbReference type="ARBA" id="ARBA00022723"/>
    </source>
</evidence>
<dbReference type="Gene3D" id="2.30.29.30">
    <property type="entry name" value="Pleckstrin-homology domain (PH domain)/Phosphotyrosine-binding domain (PTB)"/>
    <property type="match status" value="1"/>
</dbReference>
<proteinExistence type="predicted"/>
<dbReference type="Pfam" id="PF01412">
    <property type="entry name" value="ArfGap"/>
    <property type="match status" value="1"/>
</dbReference>
<dbReference type="Proteomes" id="UP000324022">
    <property type="component" value="Unassembled WGS sequence"/>
</dbReference>
<dbReference type="CDD" id="cd08204">
    <property type="entry name" value="ArfGap"/>
    <property type="match status" value="1"/>
</dbReference>
<feature type="compositionally biased region" description="Low complexity" evidence="6">
    <location>
        <begin position="1747"/>
        <end position="1757"/>
    </location>
</feature>
<evidence type="ECO:0000256" key="5">
    <source>
        <dbReference type="PROSITE-ProRule" id="PRU00288"/>
    </source>
</evidence>
<dbReference type="SMART" id="SM00233">
    <property type="entry name" value="PH"/>
    <property type="match status" value="1"/>
</dbReference>
<dbReference type="Gene3D" id="1.10.220.150">
    <property type="entry name" value="Arf GTPase activating protein"/>
    <property type="match status" value="1"/>
</dbReference>
<feature type="compositionally biased region" description="Low complexity" evidence="6">
    <location>
        <begin position="997"/>
        <end position="1010"/>
    </location>
</feature>
<feature type="region of interest" description="Disordered" evidence="6">
    <location>
        <begin position="1242"/>
        <end position="1296"/>
    </location>
</feature>
<dbReference type="InterPro" id="IPR001164">
    <property type="entry name" value="ArfGAP_dom"/>
</dbReference>
<feature type="compositionally biased region" description="Polar residues" evidence="6">
    <location>
        <begin position="1693"/>
        <end position="1711"/>
    </location>
</feature>
<reference evidence="9 10" key="1">
    <citation type="submission" date="2018-03" db="EMBL/GenBank/DDBJ databases">
        <authorList>
            <person name="Guldener U."/>
        </authorList>
    </citation>
    <scope>NUCLEOTIDE SEQUENCE [LARGE SCALE GENOMIC DNA]</scope>
    <source>
        <strain evidence="9 10">NBRC100155</strain>
    </source>
</reference>
<keyword evidence="3 5" id="KW-0863">Zinc-finger</keyword>
<protein>
    <recommendedName>
        <fullName evidence="11">ArfGap-domain-containing protein</fullName>
    </recommendedName>
</protein>
<feature type="domain" description="Arf-GAP" evidence="8">
    <location>
        <begin position="1419"/>
        <end position="1540"/>
    </location>
</feature>
<dbReference type="OrthoDB" id="10266696at2759"/>
<evidence type="ECO:0000313" key="10">
    <source>
        <dbReference type="Proteomes" id="UP000324022"/>
    </source>
</evidence>
<dbReference type="PROSITE" id="PS50115">
    <property type="entry name" value="ARFGAP"/>
    <property type="match status" value="1"/>
</dbReference>
<organism evidence="9 10">
    <name type="scientific">Ustilago trichophora</name>
    <dbReference type="NCBI Taxonomy" id="86804"/>
    <lineage>
        <taxon>Eukaryota</taxon>
        <taxon>Fungi</taxon>
        <taxon>Dikarya</taxon>
        <taxon>Basidiomycota</taxon>
        <taxon>Ustilaginomycotina</taxon>
        <taxon>Ustilaginomycetes</taxon>
        <taxon>Ustilaginales</taxon>
        <taxon>Ustilaginaceae</taxon>
        <taxon>Ustilago</taxon>
    </lineage>
</organism>
<keyword evidence="1" id="KW-0343">GTPase activation</keyword>
<dbReference type="SMART" id="SM00105">
    <property type="entry name" value="ArfGap"/>
    <property type="match status" value="1"/>
</dbReference>
<feature type="region of interest" description="Disordered" evidence="6">
    <location>
        <begin position="1352"/>
        <end position="1434"/>
    </location>
</feature>
<feature type="compositionally biased region" description="Polar residues" evidence="6">
    <location>
        <begin position="1380"/>
        <end position="1417"/>
    </location>
</feature>
<feature type="region of interest" description="Disordered" evidence="6">
    <location>
        <begin position="76"/>
        <end position="139"/>
    </location>
</feature>
<feature type="compositionally biased region" description="Low complexity" evidence="6">
    <location>
        <begin position="79"/>
        <end position="95"/>
    </location>
</feature>
<feature type="region of interest" description="Disordered" evidence="6">
    <location>
        <begin position="1199"/>
        <end position="1221"/>
    </location>
</feature>
<dbReference type="InterPro" id="IPR051718">
    <property type="entry name" value="ARF_GTPase-activating"/>
</dbReference>
<name>A0A5C3ENY8_9BASI</name>
<evidence type="ECO:0000256" key="1">
    <source>
        <dbReference type="ARBA" id="ARBA00022468"/>
    </source>
</evidence>
<feature type="region of interest" description="Disordered" evidence="6">
    <location>
        <begin position="527"/>
        <end position="553"/>
    </location>
</feature>
<accession>A0A5C3ENY8</accession>
<evidence type="ECO:0000256" key="4">
    <source>
        <dbReference type="ARBA" id="ARBA00022833"/>
    </source>
</evidence>
<feature type="compositionally biased region" description="Low complexity" evidence="6">
    <location>
        <begin position="1314"/>
        <end position="1330"/>
    </location>
</feature>
<feature type="compositionally biased region" description="Polar residues" evidence="6">
    <location>
        <begin position="958"/>
        <end position="967"/>
    </location>
</feature>
<dbReference type="SUPFAM" id="SSF103657">
    <property type="entry name" value="BAR/IMD domain-like"/>
    <property type="match status" value="1"/>
</dbReference>
<evidence type="ECO:0000259" key="8">
    <source>
        <dbReference type="PROSITE" id="PS50115"/>
    </source>
</evidence>
<dbReference type="FunFam" id="1.10.220.150:FF:000009">
    <property type="entry name" value="stromal membrane-associated protein 1 isoform X1"/>
    <property type="match status" value="1"/>
</dbReference>
<feature type="compositionally biased region" description="Low complexity" evidence="6">
    <location>
        <begin position="125"/>
        <end position="134"/>
    </location>
</feature>
<dbReference type="GO" id="GO:0005096">
    <property type="term" value="F:GTPase activator activity"/>
    <property type="evidence" value="ECO:0007669"/>
    <property type="project" value="UniProtKB-KW"/>
</dbReference>
<dbReference type="InterPro" id="IPR001849">
    <property type="entry name" value="PH_domain"/>
</dbReference>
<feature type="region of interest" description="Disordered" evidence="6">
    <location>
        <begin position="932"/>
        <end position="1011"/>
    </location>
</feature>
<dbReference type="InterPro" id="IPR037278">
    <property type="entry name" value="ARFGAP/RecO"/>
</dbReference>
<dbReference type="EMBL" id="OOIN01000043">
    <property type="protein sequence ID" value="SPO32364.1"/>
    <property type="molecule type" value="Genomic_DNA"/>
</dbReference>
<dbReference type="Gene3D" id="1.20.1270.60">
    <property type="entry name" value="Arfaptin homology (AH) domain/BAR domain"/>
    <property type="match status" value="1"/>
</dbReference>
<dbReference type="FunFam" id="2.30.29.30:FF:000252">
    <property type="entry name" value="ARF GTPase activator (Csx2)"/>
    <property type="match status" value="1"/>
</dbReference>
<evidence type="ECO:0000256" key="6">
    <source>
        <dbReference type="SAM" id="MobiDB-lite"/>
    </source>
</evidence>
<feature type="domain" description="PH" evidence="7">
    <location>
        <begin position="1059"/>
        <end position="1173"/>
    </location>
</feature>
<evidence type="ECO:0000313" key="9">
    <source>
        <dbReference type="EMBL" id="SPO32364.1"/>
    </source>
</evidence>
<feature type="compositionally biased region" description="Low complexity" evidence="6">
    <location>
        <begin position="946"/>
        <end position="957"/>
    </location>
</feature>
<evidence type="ECO:0000256" key="3">
    <source>
        <dbReference type="ARBA" id="ARBA00022771"/>
    </source>
</evidence>
<dbReference type="GO" id="GO:0005737">
    <property type="term" value="C:cytoplasm"/>
    <property type="evidence" value="ECO:0007669"/>
    <property type="project" value="TreeGrafter"/>
</dbReference>
<gene>
    <name evidence="9" type="ORF">UTRI_02921</name>
</gene>
<feature type="compositionally biased region" description="Basic and acidic residues" evidence="6">
    <location>
        <begin position="1663"/>
        <end position="1674"/>
    </location>
</feature>
<feature type="region of interest" description="Disordered" evidence="6">
    <location>
        <begin position="1314"/>
        <end position="1337"/>
    </location>
</feature>
<dbReference type="PANTHER" id="PTHR45705:SF1">
    <property type="entry name" value="FI20236P1"/>
    <property type="match status" value="1"/>
</dbReference>
<keyword evidence="4" id="KW-0862">Zinc</keyword>
<feature type="compositionally biased region" description="Polar residues" evidence="6">
    <location>
        <begin position="1358"/>
        <end position="1368"/>
    </location>
</feature>
<dbReference type="PANTHER" id="PTHR45705">
    <property type="entry name" value="FI20236P1"/>
    <property type="match status" value="1"/>
</dbReference>
<feature type="compositionally biased region" description="Acidic residues" evidence="6">
    <location>
        <begin position="1784"/>
        <end position="1799"/>
    </location>
</feature>
<dbReference type="PROSITE" id="PS50003">
    <property type="entry name" value="PH_DOMAIN"/>
    <property type="match status" value="1"/>
</dbReference>
<dbReference type="InterPro" id="IPR011993">
    <property type="entry name" value="PH-like_dom_sf"/>
</dbReference>
<dbReference type="InterPro" id="IPR027267">
    <property type="entry name" value="AH/BAR_dom_sf"/>
</dbReference>
<dbReference type="SUPFAM" id="SSF50729">
    <property type="entry name" value="PH domain-like"/>
    <property type="match status" value="1"/>
</dbReference>
<dbReference type="SUPFAM" id="SSF57863">
    <property type="entry name" value="ArfGap/RecO-like zinc finger"/>
    <property type="match status" value="1"/>
</dbReference>
<sequence>MSIISVDAPAMPNKASSVVTLADTTSAHRHNTTITRLTDNPAASALQVPGHAIYLHDHQRLSVLSVNIDATTTITTSRAIPSHQQPSSPSAQLPATSLHPPSPNRYPHASTSQLHPPQPPPPPSSFNNNSSRSRPLSHDLGQKARDALNEFGRLASRTTSAIERANGAQTLATLVDALNNNASTSQTCRARHASLQPSPLHHPAPPSYPTASNADNTSRLHLASDDAVVIRSRAIRNFSLLPQRDPRFVSHTVPLRIESRVSSPAPRSSFIPSPVEFIAEPAVTVNSPTSASSVRSTFDPTRMLLKLRPPAELARDSWSQSAAFLTANNASQYDTAEEHAINLRFRLRLCATGTTPTSPSFPRTERGALSSAEQRRGQVLFLSAASPDKLADAIESPQSSIATSELASLEGISRVEVVPPTNFGSSTVSRGARDCDFDWTWKSLTRTSLGNGSRCCCAFVEMRPDGKTATLLAAMSVYIELPSPVAAHSSLLSSTDAPMVSEGGLSRSDSLALIAALNLDQDLSPRAEPKSLTTVSRAVSGAGDPTLPSQPPQHVEPLPLLIDRTELALSDLINDSPIFRAAVANLERRTASMKKASKTVLRAAQETRTRILRLIEAEEAMDAAFESLAVLAPETLGRLQDQFLRHARGTITQHRREQAKAVETCIERPLTQIAELCRVAQEGFKLFENESKTYYSQTQKWLANRSNADAPPTALVNYDGPSAFALERTQKLERADEKQKLRELRFEQARLDLYAMLQRLHGGRAEANLTQSILQLSQWLADLPNEPCGPDWTLQEQKAGLSSLDAGLRVALDDHALQLGQIEAHSRRLGDKIRSLEHALGKTADADADIVGAHRFEMEQEAPQPQPTNGAVASKARKFKSFLGAFAAGINNSPLNPSKGASPNPEAAEFHKQGELFAANGSEQLHKRRLSLKLKSDRGPSVDAYPSSPSKSQAPSSWRNQYDNMPSTPRRGSKVQDSTRIRIDDAPDQLAAGWRGSPSAARTASDAASSTMAGQEQCEFRDADKGLGIFAPVSPTTARVTDRGAAFSSATPSAIPGSERKKEGVLWVSTKAITGPAGADAPRGVNRAAHWRECWVVLSGSGQISEFADWKNAKALEPTNPLIDLRFATVREARGVDRRFAFEIVTRDSRRFFQAPDEDTMRDWMRAISKAIESLFNGTSSVRKLDRAVRASPFRNLDPAQRAGTFDENEEEPGAGEGNDFAVRRLLDRTGKGFSQSMTDLSASAKAQGGDRKDQPKLGGHLATLSESHAESSARSSKRRSRHERGISNKTPISGYLGAGGLGLSSADAAALHGRDGTGISDDGSTSSMSAHGEPETEFDRQIEAVIHRSYGSHDDTSNSGFSHNSANHGVDEMGKLKGSSATSSGPARDTSSTLSSKGRSAVNGSVASTATSTKMSRSAEVAAISRQPENRRCADCQDGDPRWASWMLANEPCCIFICIGCSGVHRSLGVHISKVKSVDLDDWTEEQVQAARDWGNDRANAMWEHSKPAGLLPSPGDRKDFWRIKYVEQKWKAPQAVREEATPSVSRTDPVVAVGEDVDATPTRRSMPMVDAMEAVVSPDRKGQSHAKSIGLRITPGDAPVLPIKLVEGLGSPRPNGPRPLPNRRSVSMQSVPTNSPPHSPVGPEQLCSIDAGLSRSPVSPSKRDPFPHRSDADRDDDLAPTARFAIPRIATNGSPQNPTSHIPTSTSVPHLTGMPTPHVSKAMLAARADPRLFPPPCSTQTLKESPASASSPPSSYFVSNLAGPSPSPIFFENGRTGRGEDVSSDTDTDTDDAEGEDSSSLVNVHPPARFDAFSS</sequence>
<dbReference type="InterPro" id="IPR038508">
    <property type="entry name" value="ArfGAP_dom_sf"/>
</dbReference>
<dbReference type="PRINTS" id="PR00405">
    <property type="entry name" value="REVINTRACTNG"/>
</dbReference>
<dbReference type="Pfam" id="PF00169">
    <property type="entry name" value="PH"/>
    <property type="match status" value="1"/>
</dbReference>